<dbReference type="VEuPathDB" id="FungiDB:BDV34DRAFT_207324"/>
<keyword evidence="3" id="KW-1185">Reference proteome</keyword>
<organism evidence="2 3">
    <name type="scientific">Aspergillus parasiticus</name>
    <dbReference type="NCBI Taxonomy" id="5067"/>
    <lineage>
        <taxon>Eukaryota</taxon>
        <taxon>Fungi</taxon>
        <taxon>Dikarya</taxon>
        <taxon>Ascomycota</taxon>
        <taxon>Pezizomycotina</taxon>
        <taxon>Eurotiomycetes</taxon>
        <taxon>Eurotiomycetidae</taxon>
        <taxon>Eurotiales</taxon>
        <taxon>Aspergillaceae</taxon>
        <taxon>Aspergillus</taxon>
        <taxon>Aspergillus subgen. Circumdati</taxon>
    </lineage>
</organism>
<feature type="compositionally biased region" description="Basic and acidic residues" evidence="1">
    <location>
        <begin position="1"/>
        <end position="16"/>
    </location>
</feature>
<name>A0A5N6D2R4_ASPPA</name>
<feature type="region of interest" description="Disordered" evidence="1">
    <location>
        <begin position="1"/>
        <end position="230"/>
    </location>
</feature>
<feature type="region of interest" description="Disordered" evidence="1">
    <location>
        <begin position="244"/>
        <end position="426"/>
    </location>
</feature>
<feature type="compositionally biased region" description="Basic residues" evidence="1">
    <location>
        <begin position="26"/>
        <end position="37"/>
    </location>
</feature>
<dbReference type="EMBL" id="ML735088">
    <property type="protein sequence ID" value="KAB8199219.1"/>
    <property type="molecule type" value="Genomic_DNA"/>
</dbReference>
<evidence type="ECO:0000313" key="2">
    <source>
        <dbReference type="EMBL" id="KAB8199219.1"/>
    </source>
</evidence>
<proteinExistence type="predicted"/>
<evidence type="ECO:0000256" key="1">
    <source>
        <dbReference type="SAM" id="MobiDB-lite"/>
    </source>
</evidence>
<feature type="compositionally biased region" description="Basic and acidic residues" evidence="1">
    <location>
        <begin position="261"/>
        <end position="274"/>
    </location>
</feature>
<dbReference type="Proteomes" id="UP000326532">
    <property type="component" value="Unassembled WGS sequence"/>
</dbReference>
<feature type="compositionally biased region" description="Polar residues" evidence="1">
    <location>
        <begin position="361"/>
        <end position="371"/>
    </location>
</feature>
<sequence>MDWDRNRRFDDHRGGESYRPAGPRGYIRRSRSPRNRSPRLVADTWVPSSSRSYGRGRSRSPPAFRGRSSRSPSFYNRESGPSSYLKTCSPPRRFSPRREGRPRSPAPTSWRLRSPYADSRPRDFSRNRNMSKRLRDPSPNLDFRPVRRERPALTASDQYARPASPSRRSLLRDNFARGPMVPRSRSPIQEGRRDRHAENYIGQRRRSPSPRGVPSAYISAPGSVSNSRRSSPFIDRASAFQFDNRVRSPASQPVPCRRLSKNSEHSPSRHEHTTLSKNKPKKDNTGRDSPLMDEAGCSSEKGPEFDTSGRAPSLEIQGKDSSELNQAHSGSVPSYPRAYSAAQDHSPPSGPSHGPKSLSSQTRSSNISLLSAPTRPRGGPSFKENVWAGAPARRGPMSAGSYGPPTGPRSGHTPMPGPGVDTHRHSTYRQGSVTGVSYPRTPRYMNHLTGLSSIISGGRCLPSDLDALTEKRLSQLDADRDRLMEQIADTQRSKRVGIRDWDRLDRDSSICALKSELAEGHLQRIADGESAHVSAIF</sequence>
<feature type="compositionally biased region" description="Low complexity" evidence="1">
    <location>
        <begin position="345"/>
        <end position="360"/>
    </location>
</feature>
<gene>
    <name evidence="2" type="ORF">BDV34DRAFT_207324</name>
</gene>
<protein>
    <submittedName>
        <fullName evidence="2">Uncharacterized protein</fullName>
    </submittedName>
</protein>
<accession>A0A5N6D2R4</accession>
<dbReference type="OMA" id="QAHESRM"/>
<reference evidence="2 3" key="1">
    <citation type="submission" date="2019-04" db="EMBL/GenBank/DDBJ databases">
        <title>Fungal friends and foes A comparative genomics study of 23 Aspergillus species from section Flavi.</title>
        <authorList>
            <consortium name="DOE Joint Genome Institute"/>
            <person name="Kjaerbolling I."/>
            <person name="Vesth T.C."/>
            <person name="Frisvad J.C."/>
            <person name="Nybo J.L."/>
            <person name="Theobald S."/>
            <person name="Kildgaard S."/>
            <person name="Petersen T.I."/>
            <person name="Kuo A."/>
            <person name="Sato A."/>
            <person name="Lyhne E.K."/>
            <person name="Kogle M.E."/>
            <person name="Wiebenga A."/>
            <person name="Kun R.S."/>
            <person name="Lubbers R.J."/>
            <person name="Makela M.R."/>
            <person name="Barry K."/>
            <person name="Chovatia M."/>
            <person name="Clum A."/>
            <person name="Daum C."/>
            <person name="Haridas S."/>
            <person name="He G."/>
            <person name="LaButti K."/>
            <person name="Lipzen A."/>
            <person name="Mondo S."/>
            <person name="Pangilinan J."/>
            <person name="Riley R."/>
            <person name="Salamov A."/>
            <person name="Simmons B.A."/>
            <person name="Magnuson J.K."/>
            <person name="Henrissat B."/>
            <person name="Mortensen U.H."/>
            <person name="Larsen T.O."/>
            <person name="De vries R.P."/>
            <person name="Grigoriev I.V."/>
            <person name="Machida M."/>
            <person name="Baker S.E."/>
            <person name="Andersen M.R."/>
        </authorList>
    </citation>
    <scope>NUCLEOTIDE SEQUENCE [LARGE SCALE GENOMIC DNA]</scope>
    <source>
        <strain evidence="2 3">CBS 117618</strain>
    </source>
</reference>
<dbReference type="AlphaFoldDB" id="A0A5N6D2R4"/>
<feature type="compositionally biased region" description="Polar residues" evidence="1">
    <location>
        <begin position="69"/>
        <end position="86"/>
    </location>
</feature>
<feature type="compositionally biased region" description="Polar residues" evidence="1">
    <location>
        <begin position="323"/>
        <end position="332"/>
    </location>
</feature>
<evidence type="ECO:0000313" key="3">
    <source>
        <dbReference type="Proteomes" id="UP000326532"/>
    </source>
</evidence>